<accession>A0A1L6ZLS7</accession>
<reference evidence="1 2" key="1">
    <citation type="submission" date="2016-05" db="EMBL/GenBank/DDBJ databases">
        <title>Complete Genome and Methylome Analysis of Psychrotrophic Bacterial Isolates from Antarctic Lake Untersee.</title>
        <authorList>
            <person name="Fomenkov A."/>
            <person name="Akimov V.N."/>
            <person name="Vasilyeva L.V."/>
            <person name="Andersen D."/>
            <person name="Vincze T."/>
            <person name="Roberts R.J."/>
        </authorList>
    </citation>
    <scope>NUCLEOTIDE SEQUENCE [LARGE SCALE GENOMIC DNA]</scope>
    <source>
        <strain evidence="1 2">U14-5</strain>
    </source>
</reference>
<dbReference type="NCBIfam" id="TIGR01741">
    <property type="entry name" value="staph_tand_hypo"/>
    <property type="match status" value="1"/>
</dbReference>
<dbReference type="RefSeq" id="WP_075623175.1">
    <property type="nucleotide sequence ID" value="NZ_CP015607.1"/>
</dbReference>
<evidence type="ECO:0000313" key="1">
    <source>
        <dbReference type="EMBL" id="APT47422.1"/>
    </source>
</evidence>
<dbReference type="SUPFAM" id="SSF160424">
    <property type="entry name" value="BH3703-like"/>
    <property type="match status" value="1"/>
</dbReference>
<dbReference type="InterPro" id="IPR036170">
    <property type="entry name" value="YezG-like_sf"/>
</dbReference>
<dbReference type="EMBL" id="CP015607">
    <property type="protein sequence ID" value="APT47422.1"/>
    <property type="molecule type" value="Genomic_DNA"/>
</dbReference>
<dbReference type="InterPro" id="IPR006728">
    <property type="entry name" value="YezG-like"/>
</dbReference>
<dbReference type="Pfam" id="PF04634">
    <property type="entry name" value="YezG-like"/>
    <property type="match status" value="1"/>
</dbReference>
<organism evidence="1 2">
    <name type="scientific">Bacillus safensis</name>
    <dbReference type="NCBI Taxonomy" id="561879"/>
    <lineage>
        <taxon>Bacteria</taxon>
        <taxon>Bacillati</taxon>
        <taxon>Bacillota</taxon>
        <taxon>Bacilli</taxon>
        <taxon>Bacillales</taxon>
        <taxon>Bacillaceae</taxon>
        <taxon>Bacillus</taxon>
    </lineage>
</organism>
<evidence type="ECO:0008006" key="3">
    <source>
        <dbReference type="Google" id="ProtNLM"/>
    </source>
</evidence>
<evidence type="ECO:0000313" key="2">
    <source>
        <dbReference type="Proteomes" id="UP000185426"/>
    </source>
</evidence>
<dbReference type="Proteomes" id="UP000185426">
    <property type="component" value="Chromosome"/>
</dbReference>
<sequence>METNKMSELYKEIAENIHEIIPTEWHKVWLYSEVLNDSSEVAFYFCTDEEKYFYGHNIPDDFQVSERVYVNILIRMQELFIQLREEFIKHNEQVWTTATLELDHTGKLSIEFGYDDVLNSGLNGSQRKAIWAYENLGIYPKRKSVREFLEDYIKNKGENN</sequence>
<name>A0A1L6ZLS7_BACIA</name>
<dbReference type="AlphaFoldDB" id="A0A1L6ZLS7"/>
<proteinExistence type="predicted"/>
<gene>
    <name evidence="1" type="ORF">BSA145_17045</name>
</gene>
<protein>
    <recommendedName>
        <fullName evidence="3">Antitoxin YezG</fullName>
    </recommendedName>
</protein>
<dbReference type="Gene3D" id="3.30.500.20">
    <property type="entry name" value="BH3703-like domains"/>
    <property type="match status" value="1"/>
</dbReference>